<keyword evidence="4" id="KW-1185">Reference proteome</keyword>
<dbReference type="InterPro" id="IPR050563">
    <property type="entry name" value="4-hydroxybenzoyl-CoA_TE"/>
</dbReference>
<evidence type="ECO:0000313" key="4">
    <source>
        <dbReference type="Proteomes" id="UP001156706"/>
    </source>
</evidence>
<dbReference type="Gene3D" id="3.10.129.10">
    <property type="entry name" value="Hotdog Thioesterase"/>
    <property type="match status" value="1"/>
</dbReference>
<evidence type="ECO:0000256" key="2">
    <source>
        <dbReference type="ARBA" id="ARBA00022801"/>
    </source>
</evidence>
<dbReference type="InterPro" id="IPR029069">
    <property type="entry name" value="HotDog_dom_sf"/>
</dbReference>
<dbReference type="CDD" id="cd00586">
    <property type="entry name" value="4HBT"/>
    <property type="match status" value="1"/>
</dbReference>
<protein>
    <recommendedName>
        <fullName evidence="5">Acyl-CoA thioesterase</fullName>
    </recommendedName>
</protein>
<sequence>METFRHTVEVRWSDCDANQHVRHSAYADFCTHARIEWLKLHGFGFEQFQQHAFGPVIFKEWTEYLKEVKMSERLTVEVRIAGLSQDSSRFAIRHDLYKADGKLAARHEVSGAWLDLKARKLMPPPADLHTIFSQLAHTEDFAEIPLKQPT</sequence>
<dbReference type="RefSeq" id="WP_284195807.1">
    <property type="nucleotide sequence ID" value="NZ_BSOG01000002.1"/>
</dbReference>
<gene>
    <name evidence="3" type="ORF">GCM10007907_14580</name>
</gene>
<comment type="similarity">
    <text evidence="1">Belongs to the 4-hydroxybenzoyl-CoA thioesterase family.</text>
</comment>
<dbReference type="PANTHER" id="PTHR31793">
    <property type="entry name" value="4-HYDROXYBENZOYL-COA THIOESTERASE FAMILY MEMBER"/>
    <property type="match status" value="1"/>
</dbReference>
<name>A0ABQ5YG63_9NEIS</name>
<accession>A0ABQ5YG63</accession>
<evidence type="ECO:0000313" key="3">
    <source>
        <dbReference type="EMBL" id="GLR12668.1"/>
    </source>
</evidence>
<proteinExistence type="inferred from homology"/>
<evidence type="ECO:0008006" key="5">
    <source>
        <dbReference type="Google" id="ProtNLM"/>
    </source>
</evidence>
<dbReference type="Pfam" id="PF13279">
    <property type="entry name" value="4HBT_2"/>
    <property type="match status" value="1"/>
</dbReference>
<organism evidence="3 4">
    <name type="scientific">Chitinimonas prasina</name>
    <dbReference type="NCBI Taxonomy" id="1434937"/>
    <lineage>
        <taxon>Bacteria</taxon>
        <taxon>Pseudomonadati</taxon>
        <taxon>Pseudomonadota</taxon>
        <taxon>Betaproteobacteria</taxon>
        <taxon>Neisseriales</taxon>
        <taxon>Chitinibacteraceae</taxon>
        <taxon>Chitinimonas</taxon>
    </lineage>
</organism>
<dbReference type="Proteomes" id="UP001156706">
    <property type="component" value="Unassembled WGS sequence"/>
</dbReference>
<keyword evidence="2" id="KW-0378">Hydrolase</keyword>
<evidence type="ECO:0000256" key="1">
    <source>
        <dbReference type="ARBA" id="ARBA00005953"/>
    </source>
</evidence>
<reference evidence="4" key="1">
    <citation type="journal article" date="2019" name="Int. J. Syst. Evol. Microbiol.">
        <title>The Global Catalogue of Microorganisms (GCM) 10K type strain sequencing project: providing services to taxonomists for standard genome sequencing and annotation.</title>
        <authorList>
            <consortium name="The Broad Institute Genomics Platform"/>
            <consortium name="The Broad Institute Genome Sequencing Center for Infectious Disease"/>
            <person name="Wu L."/>
            <person name="Ma J."/>
        </authorList>
    </citation>
    <scope>NUCLEOTIDE SEQUENCE [LARGE SCALE GENOMIC DNA]</scope>
    <source>
        <strain evidence="4">NBRC 110044</strain>
    </source>
</reference>
<dbReference type="PANTHER" id="PTHR31793:SF27">
    <property type="entry name" value="NOVEL THIOESTERASE SUPERFAMILY DOMAIN AND SAPOSIN A-TYPE DOMAIN CONTAINING PROTEIN (0610012H03RIK)"/>
    <property type="match status" value="1"/>
</dbReference>
<dbReference type="EMBL" id="BSOG01000002">
    <property type="protein sequence ID" value="GLR12668.1"/>
    <property type="molecule type" value="Genomic_DNA"/>
</dbReference>
<comment type="caution">
    <text evidence="3">The sequence shown here is derived from an EMBL/GenBank/DDBJ whole genome shotgun (WGS) entry which is preliminary data.</text>
</comment>
<dbReference type="SUPFAM" id="SSF54637">
    <property type="entry name" value="Thioesterase/thiol ester dehydrase-isomerase"/>
    <property type="match status" value="1"/>
</dbReference>